<evidence type="ECO:0000259" key="4">
    <source>
        <dbReference type="PROSITE" id="PS51517"/>
    </source>
</evidence>
<organism evidence="5 6">
    <name type="scientific">Exophiala viscosa</name>
    <dbReference type="NCBI Taxonomy" id="2486360"/>
    <lineage>
        <taxon>Eukaryota</taxon>
        <taxon>Fungi</taxon>
        <taxon>Dikarya</taxon>
        <taxon>Ascomycota</taxon>
        <taxon>Pezizomycotina</taxon>
        <taxon>Eurotiomycetes</taxon>
        <taxon>Chaetothyriomycetidae</taxon>
        <taxon>Chaetothyriales</taxon>
        <taxon>Herpotrichiellaceae</taxon>
        <taxon>Exophiala</taxon>
    </lineage>
</organism>
<dbReference type="GO" id="GO:0003700">
    <property type="term" value="F:DNA-binding transcription factor activity"/>
    <property type="evidence" value="ECO:0007669"/>
    <property type="project" value="UniProtKB-UniRule"/>
</dbReference>
<feature type="compositionally biased region" description="Polar residues" evidence="3">
    <location>
        <begin position="365"/>
        <end position="377"/>
    </location>
</feature>
<dbReference type="InterPro" id="IPR037141">
    <property type="entry name" value="NDT80_DNA-bd_dom_sf"/>
</dbReference>
<dbReference type="InterPro" id="IPR052605">
    <property type="entry name" value="Fungal_trans_regulator"/>
</dbReference>
<dbReference type="EMBL" id="MU404350">
    <property type="protein sequence ID" value="KAI1618797.1"/>
    <property type="molecule type" value="Genomic_DNA"/>
</dbReference>
<name>A0AAN6E7T0_9EURO</name>
<feature type="domain" description="NDT80" evidence="4">
    <location>
        <begin position="97"/>
        <end position="332"/>
    </location>
</feature>
<feature type="region of interest" description="Disordered" evidence="3">
    <location>
        <begin position="67"/>
        <end position="115"/>
    </location>
</feature>
<keyword evidence="6" id="KW-1185">Reference proteome</keyword>
<feature type="compositionally biased region" description="Polar residues" evidence="3">
    <location>
        <begin position="448"/>
        <end position="463"/>
    </location>
</feature>
<protein>
    <recommendedName>
        <fullName evidence="4">NDT80 domain-containing protein</fullName>
    </recommendedName>
</protein>
<dbReference type="Gene3D" id="2.60.40.1390">
    <property type="entry name" value="NDT80 DNA-binding domain"/>
    <property type="match status" value="1"/>
</dbReference>
<dbReference type="AlphaFoldDB" id="A0AAN6E7T0"/>
<dbReference type="PROSITE" id="PS51517">
    <property type="entry name" value="NDT80"/>
    <property type="match status" value="1"/>
</dbReference>
<accession>A0AAN6E7T0</accession>
<feature type="region of interest" description="Disordered" evidence="3">
    <location>
        <begin position="327"/>
        <end position="385"/>
    </location>
</feature>
<dbReference type="InterPro" id="IPR008967">
    <property type="entry name" value="p53-like_TF_DNA-bd_sf"/>
</dbReference>
<dbReference type="PANTHER" id="PTHR35144">
    <property type="entry name" value="MEIOSIS-SPECIFIC TRANSCRIPTION FACTOR NDT80"/>
    <property type="match status" value="1"/>
</dbReference>
<feature type="region of interest" description="Disordered" evidence="3">
    <location>
        <begin position="403"/>
        <end position="464"/>
    </location>
</feature>
<dbReference type="Pfam" id="PF05224">
    <property type="entry name" value="NDT80_PhoG"/>
    <property type="match status" value="1"/>
</dbReference>
<feature type="compositionally biased region" description="Polar residues" evidence="3">
    <location>
        <begin position="409"/>
        <end position="428"/>
    </location>
</feature>
<feature type="compositionally biased region" description="Basic and acidic residues" evidence="3">
    <location>
        <begin position="103"/>
        <end position="113"/>
    </location>
</feature>
<dbReference type="GO" id="GO:0051321">
    <property type="term" value="P:meiotic cell cycle"/>
    <property type="evidence" value="ECO:0007669"/>
    <property type="project" value="TreeGrafter"/>
</dbReference>
<reference evidence="5" key="1">
    <citation type="journal article" date="2022" name="bioRxiv">
        <title>Deciphering the potential niche of two novel black yeast fungi from a biological soil crust based on their genomes, phenotypes, and melanin regulation.</title>
        <authorList>
            <consortium name="DOE Joint Genome Institute"/>
            <person name="Carr E.C."/>
            <person name="Barton Q."/>
            <person name="Grambo S."/>
            <person name="Sullivan M."/>
            <person name="Renfro C.M."/>
            <person name="Kuo A."/>
            <person name="Pangilinan J."/>
            <person name="Lipzen A."/>
            <person name="Keymanesh K."/>
            <person name="Savage E."/>
            <person name="Barry K."/>
            <person name="Grigoriev I.V."/>
            <person name="Riekhof W.R."/>
            <person name="Harris S.S."/>
        </authorList>
    </citation>
    <scope>NUCLEOTIDE SEQUENCE</scope>
    <source>
        <strain evidence="5">JF 03-4F</strain>
    </source>
</reference>
<evidence type="ECO:0000256" key="2">
    <source>
        <dbReference type="PROSITE-ProRule" id="PRU00850"/>
    </source>
</evidence>
<evidence type="ECO:0000313" key="6">
    <source>
        <dbReference type="Proteomes" id="UP001203852"/>
    </source>
</evidence>
<evidence type="ECO:0000256" key="3">
    <source>
        <dbReference type="SAM" id="MobiDB-lite"/>
    </source>
</evidence>
<dbReference type="Proteomes" id="UP001203852">
    <property type="component" value="Unassembled WGS sequence"/>
</dbReference>
<dbReference type="InterPro" id="IPR024061">
    <property type="entry name" value="NDT80_DNA-bd_dom"/>
</dbReference>
<dbReference type="SUPFAM" id="SSF49417">
    <property type="entry name" value="p53-like transcription factors"/>
    <property type="match status" value="1"/>
</dbReference>
<comment type="caution">
    <text evidence="5">The sequence shown here is derived from an EMBL/GenBank/DDBJ whole genome shotgun (WGS) entry which is preliminary data.</text>
</comment>
<dbReference type="GO" id="GO:0003677">
    <property type="term" value="F:DNA binding"/>
    <property type="evidence" value="ECO:0007669"/>
    <property type="project" value="UniProtKB-KW"/>
</dbReference>
<dbReference type="GO" id="GO:0045944">
    <property type="term" value="P:positive regulation of transcription by RNA polymerase II"/>
    <property type="evidence" value="ECO:0007669"/>
    <property type="project" value="TreeGrafter"/>
</dbReference>
<proteinExistence type="predicted"/>
<feature type="region of interest" description="Disordered" evidence="3">
    <location>
        <begin position="1"/>
        <end position="23"/>
    </location>
</feature>
<dbReference type="GO" id="GO:0000228">
    <property type="term" value="C:nuclear chromosome"/>
    <property type="evidence" value="ECO:0007669"/>
    <property type="project" value="TreeGrafter"/>
</dbReference>
<dbReference type="PANTHER" id="PTHR35144:SF1">
    <property type="entry name" value="PROTEIN PACG"/>
    <property type="match status" value="1"/>
</dbReference>
<sequence length="526" mass="57566">MRERTKQSAEILGEAGEPRGHDDALQSSLSYRAFNIELDSLLPYEEFFDSTFSYDWTDGVVDHVPSLDNHGDRSRSRSPAVLSHDQAQGDTLRDDGSSPTRSVRGETVERSKSVEGVPIEQSELLQFTPLPQKSSVIDCNWEPVPISIAAELQGNFFLATPEPNSTAELTFSRRNLFRIAGSISKIPRPCYFIDDNGGRTAILNADVCVTGTESKEGKKIDVIQVPWKTTAPPTSPLVRNTSAPGHHIIPLELGSNTQISSGKTTLPFMWKRLQFKNSTANNGRRNGVQQKYRLKLTLTANLATGEKVSLLEAETGAIIVRGRSAWTSARSEEPNPSVREQRLASQVVTRRPRKAFRTGDPISPNEITSRIPSNHTAAATPVGSRLKDRSLIPSLRLDSEMGALDSATVPEQTPSLYSRPKSATSMQKTLDHTATGEPLTDDNVHVGESSNKKSSTRKASPSINLDPDPLYEYFPLGIEGWMPPVDAVYRPHVAHNTSLAPDLQALVDKGGLSWTGPQAGKPSNWS</sequence>
<gene>
    <name evidence="5" type="ORF">EDD36DRAFT_492185</name>
</gene>
<evidence type="ECO:0000313" key="5">
    <source>
        <dbReference type="EMBL" id="KAI1618797.1"/>
    </source>
</evidence>
<keyword evidence="1 2" id="KW-0238">DNA-binding</keyword>
<evidence type="ECO:0000256" key="1">
    <source>
        <dbReference type="ARBA" id="ARBA00023125"/>
    </source>
</evidence>
<feature type="DNA-binding region" description="NDT80" evidence="2">
    <location>
        <begin position="97"/>
        <end position="332"/>
    </location>
</feature>